<dbReference type="EMBL" id="JHEG02000058">
    <property type="protein sequence ID" value="KIE08906.1"/>
    <property type="molecule type" value="Genomic_DNA"/>
</dbReference>
<dbReference type="GO" id="GO:0051082">
    <property type="term" value="F:unfolded protein binding"/>
    <property type="evidence" value="ECO:0007669"/>
    <property type="project" value="InterPro"/>
</dbReference>
<evidence type="ECO:0000313" key="2">
    <source>
        <dbReference type="EMBL" id="KAF3885410.1"/>
    </source>
</evidence>
<dbReference type="Gene3D" id="2.60.260.20">
    <property type="entry name" value="Urease metallochaperone UreE, N-terminal domain"/>
    <property type="match status" value="1"/>
</dbReference>
<name>A0A0C1N8J0_9CYAN</name>
<organism evidence="3">
    <name type="scientific">Tolypothrix bouteillei VB521301</name>
    <dbReference type="NCBI Taxonomy" id="1479485"/>
    <lineage>
        <taxon>Bacteria</taxon>
        <taxon>Bacillati</taxon>
        <taxon>Cyanobacteriota</taxon>
        <taxon>Cyanophyceae</taxon>
        <taxon>Nostocales</taxon>
        <taxon>Tolypothrichaceae</taxon>
        <taxon>Tolypothrix</taxon>
    </lineage>
</organism>
<evidence type="ECO:0000313" key="4">
    <source>
        <dbReference type="Proteomes" id="UP000029738"/>
    </source>
</evidence>
<proteinExistence type="predicted"/>
<keyword evidence="4" id="KW-1185">Reference proteome</keyword>
<accession>A0A0C1N8J0</accession>
<gene>
    <name evidence="3" type="ORF">DA73_0230910</name>
    <name evidence="2" type="ORF">DA73_0400008030</name>
</gene>
<protein>
    <recommendedName>
        <fullName evidence="1">Chaperone DnaJ C-terminal domain-containing protein</fullName>
    </recommendedName>
</protein>
<dbReference type="Proteomes" id="UP000029738">
    <property type="component" value="Unassembled WGS sequence"/>
</dbReference>
<dbReference type="InterPro" id="IPR008971">
    <property type="entry name" value="HSP40/DnaJ_pept-bd"/>
</dbReference>
<reference evidence="2" key="2">
    <citation type="submission" date="2019-11" db="EMBL/GenBank/DDBJ databases">
        <title>Improved Assembly of Tolypothrix boutellei genome.</title>
        <authorList>
            <person name="Sarangi A.N."/>
            <person name="Mukherjee M."/>
            <person name="Ghosh S."/>
            <person name="Singh D."/>
            <person name="Das A."/>
            <person name="Kant S."/>
            <person name="Prusty A."/>
            <person name="Tripathy S."/>
        </authorList>
    </citation>
    <scope>NUCLEOTIDE SEQUENCE</scope>
    <source>
        <strain evidence="2">VB521301</strain>
    </source>
</reference>
<dbReference type="STRING" id="1479485.DA73_0230910"/>
<dbReference type="SUPFAM" id="SSF49493">
    <property type="entry name" value="HSP40/DnaJ peptide-binding domain"/>
    <property type="match status" value="1"/>
</dbReference>
<sequence length="98" mass="11025">MSKIELKITPQEAVRVTDKLVEFSRQKRCQWCRGHGKERDSEAMCLNCLGQGYHYELDSLKVQIPAGVSDNTRLRIKGAGNTDSQGDSGDLFIILKIQ</sequence>
<feature type="domain" description="Chaperone DnaJ C-terminal" evidence="1">
    <location>
        <begin position="3"/>
        <end position="97"/>
    </location>
</feature>
<dbReference type="SUPFAM" id="SSF57938">
    <property type="entry name" value="DnaJ/Hsp40 cysteine-rich domain"/>
    <property type="match status" value="1"/>
</dbReference>
<dbReference type="AlphaFoldDB" id="A0A0C1N8J0"/>
<comment type="caution">
    <text evidence="3">The sequence shown here is derived from an EMBL/GenBank/DDBJ whole genome shotgun (WGS) entry which is preliminary data.</text>
</comment>
<reference evidence="3" key="1">
    <citation type="journal article" date="2015" name="Genome Announc.">
        <title>Draft Genome Sequence of Tolypothrix boutellei Strain VB521301.</title>
        <authorList>
            <person name="Chandrababunaidu M.M."/>
            <person name="Singh D."/>
            <person name="Sen D."/>
            <person name="Bhan S."/>
            <person name="Das S."/>
            <person name="Gupta A."/>
            <person name="Adhikary S.P."/>
            <person name="Tripathy S."/>
        </authorList>
    </citation>
    <scope>NUCLEOTIDE SEQUENCE</scope>
    <source>
        <strain evidence="3">VB521301</strain>
    </source>
</reference>
<dbReference type="InterPro" id="IPR036410">
    <property type="entry name" value="HSP_DnaJ_Cys-rich_dom_sf"/>
</dbReference>
<dbReference type="GO" id="GO:0006457">
    <property type="term" value="P:protein folding"/>
    <property type="evidence" value="ECO:0007669"/>
    <property type="project" value="InterPro"/>
</dbReference>
<evidence type="ECO:0000259" key="1">
    <source>
        <dbReference type="Pfam" id="PF01556"/>
    </source>
</evidence>
<dbReference type="InterPro" id="IPR002939">
    <property type="entry name" value="DnaJ_C"/>
</dbReference>
<dbReference type="Pfam" id="PF01556">
    <property type="entry name" value="DnaJ_C"/>
    <property type="match status" value="1"/>
</dbReference>
<evidence type="ECO:0000313" key="3">
    <source>
        <dbReference type="EMBL" id="KIE08906.1"/>
    </source>
</evidence>
<dbReference type="EMBL" id="JHEG04000001">
    <property type="protein sequence ID" value="KAF3885410.1"/>
    <property type="molecule type" value="Genomic_DNA"/>
</dbReference>
<dbReference type="RefSeq" id="WP_050046288.1">
    <property type="nucleotide sequence ID" value="NZ_JHEG04000001.1"/>
</dbReference>
<dbReference type="OrthoDB" id="9779889at2"/>